<evidence type="ECO:0000313" key="2">
    <source>
        <dbReference type="EMBL" id="EGC37576.1"/>
    </source>
</evidence>
<organism evidence="2 3">
    <name type="scientific">Dictyostelium purpureum</name>
    <name type="common">Slime mold</name>
    <dbReference type="NCBI Taxonomy" id="5786"/>
    <lineage>
        <taxon>Eukaryota</taxon>
        <taxon>Amoebozoa</taxon>
        <taxon>Evosea</taxon>
        <taxon>Eumycetozoa</taxon>
        <taxon>Dictyostelia</taxon>
        <taxon>Dictyosteliales</taxon>
        <taxon>Dictyosteliaceae</taxon>
        <taxon>Dictyostelium</taxon>
    </lineage>
</organism>
<dbReference type="Proteomes" id="UP000001064">
    <property type="component" value="Unassembled WGS sequence"/>
</dbReference>
<dbReference type="Pfam" id="PF00797">
    <property type="entry name" value="Acetyltransf_2"/>
    <property type="match status" value="1"/>
</dbReference>
<reference evidence="3" key="1">
    <citation type="journal article" date="2011" name="Genome Biol.">
        <title>Comparative genomics of the social amoebae Dictyostelium discoideum and Dictyostelium purpureum.</title>
        <authorList>
            <consortium name="US DOE Joint Genome Institute (JGI-PGF)"/>
            <person name="Sucgang R."/>
            <person name="Kuo A."/>
            <person name="Tian X."/>
            <person name="Salerno W."/>
            <person name="Parikh A."/>
            <person name="Feasley C.L."/>
            <person name="Dalin E."/>
            <person name="Tu H."/>
            <person name="Huang E."/>
            <person name="Barry K."/>
            <person name="Lindquist E."/>
            <person name="Shapiro H."/>
            <person name="Bruce D."/>
            <person name="Schmutz J."/>
            <person name="Salamov A."/>
            <person name="Fey P."/>
            <person name="Gaudet P."/>
            <person name="Anjard C."/>
            <person name="Babu M.M."/>
            <person name="Basu S."/>
            <person name="Bushmanova Y."/>
            <person name="van der Wel H."/>
            <person name="Katoh-Kurasawa M."/>
            <person name="Dinh C."/>
            <person name="Coutinho P.M."/>
            <person name="Saito T."/>
            <person name="Elias M."/>
            <person name="Schaap P."/>
            <person name="Kay R.R."/>
            <person name="Henrissat B."/>
            <person name="Eichinger L."/>
            <person name="Rivero F."/>
            <person name="Putnam N.H."/>
            <person name="West C.M."/>
            <person name="Loomis W.F."/>
            <person name="Chisholm R.L."/>
            <person name="Shaulsky G."/>
            <person name="Strassmann J.E."/>
            <person name="Queller D.C."/>
            <person name="Kuspa A."/>
            <person name="Grigoriev I.V."/>
        </authorList>
    </citation>
    <scope>NUCLEOTIDE SEQUENCE [LARGE SCALE GENOMIC DNA]</scope>
    <source>
        <strain evidence="3">QSDP1</strain>
    </source>
</reference>
<protein>
    <submittedName>
        <fullName evidence="2">Uncharacterized protein</fullName>
    </submittedName>
</protein>
<dbReference type="InterPro" id="IPR053710">
    <property type="entry name" value="Arylamine_NAT_domain_sf"/>
</dbReference>
<dbReference type="PANTHER" id="PTHR11786">
    <property type="entry name" value="N-HYDROXYARYLAMINE O-ACETYLTRANSFERASE"/>
    <property type="match status" value="1"/>
</dbReference>
<accession>F0ZEP4</accession>
<dbReference type="EMBL" id="GL870996">
    <property type="protein sequence ID" value="EGC37576.1"/>
    <property type="molecule type" value="Genomic_DNA"/>
</dbReference>
<dbReference type="GeneID" id="10499546"/>
<dbReference type="InParanoid" id="F0ZEP4"/>
<proteinExistence type="inferred from homology"/>
<sequence>MDSNFEFFDYKNYNKKNICIKELISKKLKIESSQFEIEALEDIASISQLFSKEIPFSNFELIGGNLNFDIDTIVNCIQNKGGRCLHLNIALGLLLTEFGIKVHLVKAIEESPYNIYDIFRFHYGNVFKWRDGRYYFHDVGLGYFNHYYPIEIGNETPIEGYSKSLPPSLFRVIENNNNNYGPDKKYILQKKLINNNTQEENDFISVFEFKFKEKITFQAIIERSSRFIKSPYCFPVASILREEGYYFLANNSLTIFSPSNSKSITKINDIEQFEMILLKHFNLDIRLFKFFKKEENHFECQANIDANRLINSNIN</sequence>
<dbReference type="RefSeq" id="XP_003285902.1">
    <property type="nucleotide sequence ID" value="XM_003285854.1"/>
</dbReference>
<dbReference type="GO" id="GO:0016407">
    <property type="term" value="F:acetyltransferase activity"/>
    <property type="evidence" value="ECO:0007669"/>
    <property type="project" value="InterPro"/>
</dbReference>
<evidence type="ECO:0000313" key="3">
    <source>
        <dbReference type="Proteomes" id="UP000001064"/>
    </source>
</evidence>
<dbReference type="AlphaFoldDB" id="F0ZEP4"/>
<dbReference type="VEuPathDB" id="AmoebaDB:DICPUDRAFT_149795"/>
<comment type="similarity">
    <text evidence="1">Belongs to the arylamine N-acetyltransferase family.</text>
</comment>
<dbReference type="eggNOG" id="ENOG502RIDB">
    <property type="taxonomic scope" value="Eukaryota"/>
</dbReference>
<gene>
    <name evidence="2" type="ORF">DICPUDRAFT_149795</name>
</gene>
<dbReference type="SUPFAM" id="SSF54001">
    <property type="entry name" value="Cysteine proteinases"/>
    <property type="match status" value="1"/>
</dbReference>
<dbReference type="InterPro" id="IPR038765">
    <property type="entry name" value="Papain-like_cys_pep_sf"/>
</dbReference>
<dbReference type="Gene3D" id="3.30.2140.20">
    <property type="match status" value="1"/>
</dbReference>
<evidence type="ECO:0000256" key="1">
    <source>
        <dbReference type="ARBA" id="ARBA00006547"/>
    </source>
</evidence>
<dbReference type="FunFam" id="3.30.2140.20:FF:000006">
    <property type="entry name" value="Arylamine N-acetyltransferase 4"/>
    <property type="match status" value="1"/>
</dbReference>
<dbReference type="PANTHER" id="PTHR11786:SF0">
    <property type="entry name" value="ARYLAMINE N-ACETYLTRANSFERASE 4-RELATED"/>
    <property type="match status" value="1"/>
</dbReference>
<dbReference type="FunCoup" id="F0ZEP4">
    <property type="interactions" value="1"/>
</dbReference>
<keyword evidence="3" id="KW-1185">Reference proteome</keyword>
<name>F0ZEP4_DICPU</name>
<dbReference type="OMA" id="CQANIDA"/>
<dbReference type="InterPro" id="IPR001447">
    <property type="entry name" value="Arylamine_N-AcTrfase"/>
</dbReference>
<dbReference type="KEGG" id="dpp:DICPUDRAFT_149795"/>